<evidence type="ECO:0000313" key="6">
    <source>
        <dbReference type="Proteomes" id="UP000005632"/>
    </source>
</evidence>
<proteinExistence type="predicted"/>
<dbReference type="KEGG" id="sgp:SpiGrapes_1252"/>
<dbReference type="Gene3D" id="1.10.260.40">
    <property type="entry name" value="lambda repressor-like DNA-binding domains"/>
    <property type="match status" value="1"/>
</dbReference>
<keyword evidence="2" id="KW-0238">DNA-binding</keyword>
<name>G8QT99_SPHPG</name>
<dbReference type="Proteomes" id="UP000005632">
    <property type="component" value="Chromosome"/>
</dbReference>
<dbReference type="eggNOG" id="COG2932">
    <property type="taxonomic scope" value="Bacteria"/>
</dbReference>
<evidence type="ECO:0000313" key="5">
    <source>
        <dbReference type="EMBL" id="AEV29066.1"/>
    </source>
</evidence>
<dbReference type="PANTHER" id="PTHR40661:SF3">
    <property type="entry name" value="FELS-1 PROPHAGE TRANSCRIPTIONAL REGULATOR"/>
    <property type="match status" value="1"/>
</dbReference>
<dbReference type="SUPFAM" id="SSF51306">
    <property type="entry name" value="LexA/Signal peptidase"/>
    <property type="match status" value="1"/>
</dbReference>
<gene>
    <name evidence="5" type="ordered locus">SpiGrapes_1252</name>
</gene>
<dbReference type="PANTHER" id="PTHR40661">
    <property type="match status" value="1"/>
</dbReference>
<evidence type="ECO:0000256" key="2">
    <source>
        <dbReference type="ARBA" id="ARBA00023125"/>
    </source>
</evidence>
<sequence length="238" mass="27211">MHMNKFWDRVDSLRELQGISQNRFAEKIGKSLRTVEDWKRRKYIPTGDICLLIAQLFLTTTEFLITGEEITLPDDDFAKEKPVEPIQSPNGRTFIPHYNEEPTLLVPIAPQRVSAGPGQEFLPPSEYIGYVRILERMARGIDPTSLVAVSVKGDSMTGVQIFEGDMVLFAQHHISENGIYVISLYGDLKVKRLEFRSGEQKIFIHSENSRYSTEEILMTNENLMILGKVVGWVHCHPY</sequence>
<keyword evidence="1" id="KW-0805">Transcription regulation</keyword>
<evidence type="ECO:0000256" key="3">
    <source>
        <dbReference type="ARBA" id="ARBA00023163"/>
    </source>
</evidence>
<feature type="domain" description="HTH cro/C1-type" evidence="4">
    <location>
        <begin position="10"/>
        <end position="64"/>
    </location>
</feature>
<dbReference type="CDD" id="cd06529">
    <property type="entry name" value="S24_LexA-like"/>
    <property type="match status" value="1"/>
</dbReference>
<protein>
    <submittedName>
        <fullName evidence="5">Putative transcriptional regulator</fullName>
    </submittedName>
</protein>
<dbReference type="InterPro" id="IPR001387">
    <property type="entry name" value="Cro/C1-type_HTH"/>
</dbReference>
<dbReference type="OrthoDB" id="3831186at2"/>
<dbReference type="HOGENOM" id="CLU_066192_1_2_12"/>
<dbReference type="Pfam" id="PF00717">
    <property type="entry name" value="Peptidase_S24"/>
    <property type="match status" value="1"/>
</dbReference>
<dbReference type="InterPro" id="IPR039418">
    <property type="entry name" value="LexA-like"/>
</dbReference>
<evidence type="ECO:0000256" key="1">
    <source>
        <dbReference type="ARBA" id="ARBA00023015"/>
    </source>
</evidence>
<dbReference type="GO" id="GO:0003677">
    <property type="term" value="F:DNA binding"/>
    <property type="evidence" value="ECO:0007669"/>
    <property type="project" value="UniProtKB-KW"/>
</dbReference>
<dbReference type="InterPro" id="IPR015927">
    <property type="entry name" value="Peptidase_S24_S26A/B/C"/>
</dbReference>
<dbReference type="SMART" id="SM00530">
    <property type="entry name" value="HTH_XRE"/>
    <property type="match status" value="1"/>
</dbReference>
<dbReference type="PROSITE" id="PS50943">
    <property type="entry name" value="HTH_CROC1"/>
    <property type="match status" value="1"/>
</dbReference>
<keyword evidence="3" id="KW-0804">Transcription</keyword>
<evidence type="ECO:0000259" key="4">
    <source>
        <dbReference type="PROSITE" id="PS50943"/>
    </source>
</evidence>
<dbReference type="InterPro" id="IPR010982">
    <property type="entry name" value="Lambda_DNA-bd_dom_sf"/>
</dbReference>
<dbReference type="EMBL" id="CP003155">
    <property type="protein sequence ID" value="AEV29066.1"/>
    <property type="molecule type" value="Genomic_DNA"/>
</dbReference>
<dbReference type="SUPFAM" id="SSF47413">
    <property type="entry name" value="lambda repressor-like DNA-binding domains"/>
    <property type="match status" value="1"/>
</dbReference>
<dbReference type="STRING" id="158190.SpiGrapes_1252"/>
<dbReference type="InterPro" id="IPR036286">
    <property type="entry name" value="LexA/Signal_pep-like_sf"/>
</dbReference>
<reference evidence="5 6" key="1">
    <citation type="submission" date="2011-11" db="EMBL/GenBank/DDBJ databases">
        <title>Complete sequence of Spirochaeta sp. grapes.</title>
        <authorList>
            <consortium name="US DOE Joint Genome Institute"/>
            <person name="Lucas S."/>
            <person name="Han J."/>
            <person name="Lapidus A."/>
            <person name="Cheng J.-F."/>
            <person name="Goodwin L."/>
            <person name="Pitluck S."/>
            <person name="Peters L."/>
            <person name="Ovchinnikova G."/>
            <person name="Munk A.C."/>
            <person name="Detter J.C."/>
            <person name="Han C."/>
            <person name="Tapia R."/>
            <person name="Land M."/>
            <person name="Hauser L."/>
            <person name="Kyrpides N."/>
            <person name="Ivanova N."/>
            <person name="Pagani I."/>
            <person name="Ritalahtilisa K."/>
            <person name="Loeffler F."/>
            <person name="Woyke T."/>
        </authorList>
    </citation>
    <scope>NUCLEOTIDE SEQUENCE [LARGE SCALE GENOMIC DNA]</scope>
    <source>
        <strain evidence="6">ATCC BAA-1885 / DSM 22778 / Grapes</strain>
    </source>
</reference>
<dbReference type="Gene3D" id="2.10.109.10">
    <property type="entry name" value="Umud Fragment, subunit A"/>
    <property type="match status" value="1"/>
</dbReference>
<dbReference type="eggNOG" id="COG1476">
    <property type="taxonomic scope" value="Bacteria"/>
</dbReference>
<dbReference type="AlphaFoldDB" id="G8QT99"/>
<keyword evidence="6" id="KW-1185">Reference proteome</keyword>
<organism evidence="5 6">
    <name type="scientific">Sphaerochaeta pleomorpha (strain ATCC BAA-1885 / DSM 22778 / Grapes)</name>
    <dbReference type="NCBI Taxonomy" id="158190"/>
    <lineage>
        <taxon>Bacteria</taxon>
        <taxon>Pseudomonadati</taxon>
        <taxon>Spirochaetota</taxon>
        <taxon>Spirochaetia</taxon>
        <taxon>Spirochaetales</taxon>
        <taxon>Sphaerochaetaceae</taxon>
        <taxon>Sphaerochaeta</taxon>
    </lineage>
</organism>
<accession>G8QT99</accession>
<dbReference type="CDD" id="cd00093">
    <property type="entry name" value="HTH_XRE"/>
    <property type="match status" value="1"/>
</dbReference>
<dbReference type="Pfam" id="PF01381">
    <property type="entry name" value="HTH_3"/>
    <property type="match status" value="1"/>
</dbReference>